<sequence>MKDMDRRPYRTSFAELTLLQGDEFVEACYLAILNRSADVRGRTHYLRKLGSGCSKTDVILDLLRSKEAKALGHRLQSMWLLRLRHFFATTPSVRGFYHACRLVFRARVLLATVQALENGSRLQSHSDRHEQPGVSLDKFDALLNAAESSNRHQRELRRRIDELTRRCRDLESMVAGKSKK</sequence>
<dbReference type="Pfam" id="PF13946">
    <property type="entry name" value="DUF4214"/>
    <property type="match status" value="1"/>
</dbReference>
<dbReference type="KEGG" id="pspw:BJG93_35770"/>
<dbReference type="OrthoDB" id="7560647at2"/>
<dbReference type="EMBL" id="CP017562">
    <property type="protein sequence ID" value="QXE07304.1"/>
    <property type="molecule type" value="Genomic_DNA"/>
</dbReference>
<reference evidence="3" key="1">
    <citation type="submission" date="2016-09" db="EMBL/GenBank/DDBJ databases">
        <title>The Complete Genome of Burkholderia sprentiae wsm5005.</title>
        <authorList>
            <person name="De Meyer S."/>
            <person name="Wang P."/>
            <person name="Terpolilli J."/>
        </authorList>
    </citation>
    <scope>NUCLEOTIDE SEQUENCE [LARGE SCALE GENOMIC DNA]</scope>
    <source>
        <strain evidence="3">WSM5005</strain>
    </source>
</reference>
<evidence type="ECO:0000313" key="3">
    <source>
        <dbReference type="EMBL" id="QXE07304.1"/>
    </source>
</evidence>
<dbReference type="RefSeq" id="WP_082194568.1">
    <property type="nucleotide sequence ID" value="NZ_CP017562.2"/>
</dbReference>
<organism evidence="3 4">
    <name type="scientific">Paraburkholderia sprentiae WSM5005</name>
    <dbReference type="NCBI Taxonomy" id="754502"/>
    <lineage>
        <taxon>Bacteria</taxon>
        <taxon>Pseudomonadati</taxon>
        <taxon>Pseudomonadota</taxon>
        <taxon>Betaproteobacteria</taxon>
        <taxon>Burkholderiales</taxon>
        <taxon>Burkholderiaceae</taxon>
        <taxon>Paraburkholderia</taxon>
    </lineage>
</organism>
<keyword evidence="1" id="KW-0175">Coiled coil</keyword>
<evidence type="ECO:0000256" key="1">
    <source>
        <dbReference type="SAM" id="Coils"/>
    </source>
</evidence>
<evidence type="ECO:0000259" key="2">
    <source>
        <dbReference type="Pfam" id="PF13946"/>
    </source>
</evidence>
<dbReference type="AlphaFoldDB" id="A0A8F4KI47"/>
<feature type="coiled-coil region" evidence="1">
    <location>
        <begin position="146"/>
        <end position="180"/>
    </location>
</feature>
<evidence type="ECO:0000313" key="4">
    <source>
        <dbReference type="Proteomes" id="UP000179860"/>
    </source>
</evidence>
<name>A0A8F4KI47_9BURK</name>
<gene>
    <name evidence="3" type="ORF">BJG93_35770</name>
</gene>
<accession>A0A8F4KI47</accession>
<feature type="domain" description="DUF4214" evidence="2">
    <location>
        <begin position="21"/>
        <end position="71"/>
    </location>
</feature>
<proteinExistence type="predicted"/>
<protein>
    <submittedName>
        <fullName evidence="3">DUF4214 domain-containing protein</fullName>
    </submittedName>
</protein>
<dbReference type="Proteomes" id="UP000179860">
    <property type="component" value="Chromosome 2"/>
</dbReference>
<keyword evidence="4" id="KW-1185">Reference proteome</keyword>
<dbReference type="InterPro" id="IPR025282">
    <property type="entry name" value="DUF4214"/>
</dbReference>